<dbReference type="CDD" id="cd01949">
    <property type="entry name" value="GGDEF"/>
    <property type="match status" value="1"/>
</dbReference>
<evidence type="ECO:0000313" key="4">
    <source>
        <dbReference type="EMBL" id="CAA9481075.1"/>
    </source>
</evidence>
<dbReference type="AlphaFoldDB" id="A0A6J4S1H9"/>
<dbReference type="CDD" id="cd01948">
    <property type="entry name" value="EAL"/>
    <property type="match status" value="1"/>
</dbReference>
<dbReference type="PROSITE" id="PS50883">
    <property type="entry name" value="EAL"/>
    <property type="match status" value="1"/>
</dbReference>
<evidence type="ECO:0000259" key="2">
    <source>
        <dbReference type="PROSITE" id="PS50883"/>
    </source>
</evidence>
<feature type="domain" description="GGDEF" evidence="3">
    <location>
        <begin position="248"/>
        <end position="380"/>
    </location>
</feature>
<dbReference type="Pfam" id="PF00563">
    <property type="entry name" value="EAL"/>
    <property type="match status" value="1"/>
</dbReference>
<organism evidence="4">
    <name type="scientific">uncultured Solirubrobacteraceae bacterium</name>
    <dbReference type="NCBI Taxonomy" id="1162706"/>
    <lineage>
        <taxon>Bacteria</taxon>
        <taxon>Bacillati</taxon>
        <taxon>Actinomycetota</taxon>
        <taxon>Thermoleophilia</taxon>
        <taxon>Solirubrobacterales</taxon>
        <taxon>Solirubrobacteraceae</taxon>
        <taxon>environmental samples</taxon>
    </lineage>
</organism>
<dbReference type="SMART" id="SM00052">
    <property type="entry name" value="EAL"/>
    <property type="match status" value="1"/>
</dbReference>
<dbReference type="Pfam" id="PF00990">
    <property type="entry name" value="GGDEF"/>
    <property type="match status" value="1"/>
</dbReference>
<dbReference type="Gene3D" id="3.20.20.450">
    <property type="entry name" value="EAL domain"/>
    <property type="match status" value="1"/>
</dbReference>
<reference evidence="4" key="1">
    <citation type="submission" date="2020-02" db="EMBL/GenBank/DDBJ databases">
        <authorList>
            <person name="Meier V. D."/>
        </authorList>
    </citation>
    <scope>NUCLEOTIDE SEQUENCE</scope>
    <source>
        <strain evidence="4">AVDCRST_MAG38</strain>
    </source>
</reference>
<dbReference type="EMBL" id="CADCVJ010000172">
    <property type="protein sequence ID" value="CAA9481075.1"/>
    <property type="molecule type" value="Genomic_DNA"/>
</dbReference>
<dbReference type="InterPro" id="IPR052155">
    <property type="entry name" value="Biofilm_reg_signaling"/>
</dbReference>
<sequence length="665" mass="72039">MRRLSLLLRFSLLSAVLVTVLGAVLANLLAGQIERRALASAENLGKGIALAQLESFLLVSDLDGMGPVRLMEFDHRLGGNRLEYLGIERVKIFNTDATIVYSDDRATIGDSGAGSDMVRQALAGRVVSKLTYGLDHTGHGARMVEVFVPFRHPGTSGTAAVFEVYLPYAPVADQMRDDTRQLYLALGSGLAILWLALFPIVAEASKSLRRQAAENRRQARFDALTELPNRRSLQESVEHALLGLGDGRLAAFLLIDLDHFKEVNDTLGHDHGDRLLQEVATRLGELMRPTDVLARLGGDEFAVFICDVPDRDIVRRRAQEMHAALNLPVDLSSVSVVVDASIGIAMAPQDGTTMDTLLKHADVAMYAAKKTANRVCEYTPELDPYSHDRLELGGQLHEAIARGELVLHYQPLVSAADGRIRGAEALVRWQHPDRGLLPPADFLPLAERTGAIGPLTDFVIDRAIKDAADWNRRGMDVEIAVNLAGASASDPRIPDRVAAALERHGLAPDKLMLELSEDTVITDPRRVAAVLWRLDELGVRLALDDFGTGMSSLAHLRRLPLHQLKIDRSFVSRLLADTQDAGVVEAIIALAQSLSLETVAEGVEDDVIASALTARGCDQLQGYHFSRPVPGADFERWARENAGGLDGAPATGAVALTGPVRAPAA</sequence>
<keyword evidence="1" id="KW-0812">Transmembrane</keyword>
<dbReference type="Gene3D" id="3.30.70.270">
    <property type="match status" value="1"/>
</dbReference>
<keyword evidence="1" id="KW-0472">Membrane</keyword>
<evidence type="ECO:0000259" key="3">
    <source>
        <dbReference type="PROSITE" id="PS50887"/>
    </source>
</evidence>
<dbReference type="PANTHER" id="PTHR44757">
    <property type="entry name" value="DIGUANYLATE CYCLASE DGCP"/>
    <property type="match status" value="1"/>
</dbReference>
<dbReference type="SUPFAM" id="SSF55073">
    <property type="entry name" value="Nucleotide cyclase"/>
    <property type="match status" value="1"/>
</dbReference>
<dbReference type="SUPFAM" id="SSF141868">
    <property type="entry name" value="EAL domain-like"/>
    <property type="match status" value="1"/>
</dbReference>
<dbReference type="InterPro" id="IPR000160">
    <property type="entry name" value="GGDEF_dom"/>
</dbReference>
<dbReference type="SMART" id="SM00267">
    <property type="entry name" value="GGDEF"/>
    <property type="match status" value="1"/>
</dbReference>
<dbReference type="PROSITE" id="PS50887">
    <property type="entry name" value="GGDEF"/>
    <property type="match status" value="1"/>
</dbReference>
<dbReference type="InterPro" id="IPR001633">
    <property type="entry name" value="EAL_dom"/>
</dbReference>
<dbReference type="InterPro" id="IPR035919">
    <property type="entry name" value="EAL_sf"/>
</dbReference>
<dbReference type="PANTHER" id="PTHR44757:SF2">
    <property type="entry name" value="BIOFILM ARCHITECTURE MAINTENANCE PROTEIN MBAA"/>
    <property type="match status" value="1"/>
</dbReference>
<proteinExistence type="predicted"/>
<dbReference type="NCBIfam" id="TIGR00254">
    <property type="entry name" value="GGDEF"/>
    <property type="match status" value="1"/>
</dbReference>
<feature type="transmembrane region" description="Helical" evidence="1">
    <location>
        <begin position="182"/>
        <end position="202"/>
    </location>
</feature>
<keyword evidence="1" id="KW-1133">Transmembrane helix</keyword>
<feature type="domain" description="EAL" evidence="2">
    <location>
        <begin position="389"/>
        <end position="642"/>
    </location>
</feature>
<dbReference type="InterPro" id="IPR029787">
    <property type="entry name" value="Nucleotide_cyclase"/>
</dbReference>
<evidence type="ECO:0000256" key="1">
    <source>
        <dbReference type="SAM" id="Phobius"/>
    </source>
</evidence>
<protein>
    <submittedName>
        <fullName evidence="4">Diguanylate cyclase/phosphodiesterase (GGDEF &amp; EAL domains) with PAS/PAC sensor(S)</fullName>
    </submittedName>
</protein>
<gene>
    <name evidence="4" type="ORF">AVDCRST_MAG38-2026</name>
</gene>
<accession>A0A6J4S1H9</accession>
<name>A0A6J4S1H9_9ACTN</name>
<dbReference type="InterPro" id="IPR043128">
    <property type="entry name" value="Rev_trsase/Diguanyl_cyclase"/>
</dbReference>